<feature type="domain" description="Porin" evidence="12">
    <location>
        <begin position="18"/>
        <end position="342"/>
    </location>
</feature>
<organism evidence="13 14">
    <name type="scientific">Hydrogenophaga intermedia</name>
    <dbReference type="NCBI Taxonomy" id="65786"/>
    <lineage>
        <taxon>Bacteria</taxon>
        <taxon>Pseudomonadati</taxon>
        <taxon>Pseudomonadota</taxon>
        <taxon>Betaproteobacteria</taxon>
        <taxon>Burkholderiales</taxon>
        <taxon>Comamonadaceae</taxon>
        <taxon>Hydrogenophaga</taxon>
    </lineage>
</organism>
<keyword evidence="10" id="KW-0998">Cell outer membrane</keyword>
<evidence type="ECO:0000256" key="6">
    <source>
        <dbReference type="ARBA" id="ARBA00022729"/>
    </source>
</evidence>
<dbReference type="Pfam" id="PF13609">
    <property type="entry name" value="Porin_4"/>
    <property type="match status" value="1"/>
</dbReference>
<reference evidence="14" key="1">
    <citation type="submission" date="2014-02" db="EMBL/GenBank/DDBJ databases">
        <authorList>
            <person name="Gan H."/>
        </authorList>
    </citation>
    <scope>NUCLEOTIDE SEQUENCE [LARGE SCALE GENOMIC DNA]</scope>
    <source>
        <strain evidence="14">S1</strain>
    </source>
</reference>
<evidence type="ECO:0000256" key="1">
    <source>
        <dbReference type="ARBA" id="ARBA00004571"/>
    </source>
</evidence>
<keyword evidence="8" id="KW-0626">Porin</keyword>
<dbReference type="GO" id="GO:0034220">
    <property type="term" value="P:monoatomic ion transmembrane transport"/>
    <property type="evidence" value="ECO:0007669"/>
    <property type="project" value="InterPro"/>
</dbReference>
<evidence type="ECO:0000256" key="2">
    <source>
        <dbReference type="ARBA" id="ARBA00011233"/>
    </source>
</evidence>
<dbReference type="CDD" id="cd00342">
    <property type="entry name" value="gram_neg_porins"/>
    <property type="match status" value="1"/>
</dbReference>
<dbReference type="GO" id="GO:0046930">
    <property type="term" value="C:pore complex"/>
    <property type="evidence" value="ECO:0007669"/>
    <property type="project" value="UniProtKB-KW"/>
</dbReference>
<evidence type="ECO:0000313" key="14">
    <source>
        <dbReference type="Proteomes" id="UP000028878"/>
    </source>
</evidence>
<protein>
    <submittedName>
        <fullName evidence="13">Porin Gram-negative type</fullName>
    </submittedName>
</protein>
<evidence type="ECO:0000256" key="7">
    <source>
        <dbReference type="ARBA" id="ARBA00023065"/>
    </source>
</evidence>
<dbReference type="PANTHER" id="PTHR34501:SF9">
    <property type="entry name" value="MAJOR OUTER MEMBRANE PROTEIN P.IA"/>
    <property type="match status" value="1"/>
</dbReference>
<evidence type="ECO:0000256" key="9">
    <source>
        <dbReference type="ARBA" id="ARBA00023136"/>
    </source>
</evidence>
<dbReference type="InterPro" id="IPR050298">
    <property type="entry name" value="Gram-neg_bact_OMP"/>
</dbReference>
<dbReference type="AlphaFoldDB" id="A0A1L1PND4"/>
<dbReference type="InterPro" id="IPR001702">
    <property type="entry name" value="Porin_Gram-ve"/>
</dbReference>
<comment type="subunit">
    <text evidence="2">Homotrimer.</text>
</comment>
<keyword evidence="5" id="KW-0812">Transmembrane</keyword>
<dbReference type="PRINTS" id="PR00182">
    <property type="entry name" value="ECOLNEIPORIN"/>
</dbReference>
<feature type="signal peptide" evidence="11">
    <location>
        <begin position="1"/>
        <end position="29"/>
    </location>
</feature>
<evidence type="ECO:0000256" key="11">
    <source>
        <dbReference type="SAM" id="SignalP"/>
    </source>
</evidence>
<evidence type="ECO:0000256" key="5">
    <source>
        <dbReference type="ARBA" id="ARBA00022692"/>
    </source>
</evidence>
<dbReference type="InterPro" id="IPR002299">
    <property type="entry name" value="Porin_Neis"/>
</dbReference>
<evidence type="ECO:0000256" key="10">
    <source>
        <dbReference type="ARBA" id="ARBA00023237"/>
    </source>
</evidence>
<dbReference type="PRINTS" id="PR00184">
    <property type="entry name" value="NEISSPPORIN"/>
</dbReference>
<comment type="subcellular location">
    <subcellularLocation>
        <location evidence="1">Cell outer membrane</location>
        <topology evidence="1">Multi-pass membrane protein</topology>
    </subcellularLocation>
</comment>
<evidence type="ECO:0000313" key="13">
    <source>
        <dbReference type="EMBL" id="CDN87536.1"/>
    </source>
</evidence>
<dbReference type="Gene3D" id="2.40.160.10">
    <property type="entry name" value="Porin"/>
    <property type="match status" value="1"/>
</dbReference>
<accession>A0A1L1PND4</accession>
<evidence type="ECO:0000259" key="12">
    <source>
        <dbReference type="Pfam" id="PF13609"/>
    </source>
</evidence>
<dbReference type="EMBL" id="CCAE010000012">
    <property type="protein sequence ID" value="CDN87536.1"/>
    <property type="molecule type" value="Genomic_DNA"/>
</dbReference>
<gene>
    <name evidence="13" type="ORF">BN948_01958</name>
</gene>
<dbReference type="InterPro" id="IPR023614">
    <property type="entry name" value="Porin_dom_sf"/>
</dbReference>
<proteinExistence type="predicted"/>
<reference evidence="14" key="2">
    <citation type="submission" date="2014-11" db="EMBL/GenBank/DDBJ databases">
        <title>Draft genome sequence of Hydrogenophaga intermedia S1.</title>
        <authorList>
            <person name="Gan H.M."/>
            <person name="Chew T.H."/>
            <person name="Stolz A."/>
        </authorList>
    </citation>
    <scope>NUCLEOTIDE SEQUENCE [LARGE SCALE GENOMIC DNA]</scope>
    <source>
        <strain evidence="14">S1</strain>
    </source>
</reference>
<sequence length="376" mass="38980" precursor="true">MERSNVNTKNVVGLACLAMGSLIPLAAQAQSAPAPTSSVSIYGVLDIGLTRVSDIGGQGITRMDDGISQGSRLGFRGREDLGGGLAALFNLEMGVATDDGTLRQGGLGFGRAAYVGLAGQRWGQITMGRQFDQMVGTLLRYHPSFLSGIYGFTPGDADRVAGAWLNNQITYASPDFGGFKFALQRALSEGGTNTTGPGGAWSASASYNSGPLNLGFATTSIEGHTVRPGTGFGVSEFLGTTLPTAATAFVLPEYQTTGLGASYAFGPTTLAALTTHAKFTAANGNSDAMKTLGVSVSHQLGALVLGAGLQRASLQDSDWTTTTLTADYYLSKRTDVYATANLRKASGPGTRAVLVTNGVSSDDHQTALRVGIRHRF</sequence>
<evidence type="ECO:0000256" key="8">
    <source>
        <dbReference type="ARBA" id="ARBA00023114"/>
    </source>
</evidence>
<name>A0A1L1PND4_HYDIT</name>
<keyword evidence="6 11" id="KW-0732">Signal</keyword>
<keyword evidence="14" id="KW-1185">Reference proteome</keyword>
<keyword evidence="3" id="KW-0813">Transport</keyword>
<dbReference type="GO" id="GO:0015288">
    <property type="term" value="F:porin activity"/>
    <property type="evidence" value="ECO:0007669"/>
    <property type="project" value="UniProtKB-KW"/>
</dbReference>
<dbReference type="SUPFAM" id="SSF56935">
    <property type="entry name" value="Porins"/>
    <property type="match status" value="1"/>
</dbReference>
<keyword evidence="9" id="KW-0472">Membrane</keyword>
<keyword evidence="7" id="KW-0406">Ion transport</keyword>
<dbReference type="Proteomes" id="UP000028878">
    <property type="component" value="Unassembled WGS sequence"/>
</dbReference>
<feature type="chain" id="PRO_5009681626" evidence="11">
    <location>
        <begin position="30"/>
        <end position="376"/>
    </location>
</feature>
<dbReference type="PANTHER" id="PTHR34501">
    <property type="entry name" value="PROTEIN YDDL-RELATED"/>
    <property type="match status" value="1"/>
</dbReference>
<evidence type="ECO:0000256" key="4">
    <source>
        <dbReference type="ARBA" id="ARBA00022452"/>
    </source>
</evidence>
<evidence type="ECO:0000256" key="3">
    <source>
        <dbReference type="ARBA" id="ARBA00022448"/>
    </source>
</evidence>
<dbReference type="GO" id="GO:0009279">
    <property type="term" value="C:cell outer membrane"/>
    <property type="evidence" value="ECO:0007669"/>
    <property type="project" value="UniProtKB-SubCell"/>
</dbReference>
<keyword evidence="4" id="KW-1134">Transmembrane beta strand</keyword>
<dbReference type="InterPro" id="IPR033900">
    <property type="entry name" value="Gram_neg_porin_domain"/>
</dbReference>